<proteinExistence type="predicted"/>
<feature type="compositionally biased region" description="Basic residues" evidence="1">
    <location>
        <begin position="75"/>
        <end position="100"/>
    </location>
</feature>
<dbReference type="Proteomes" id="UP000005239">
    <property type="component" value="Unassembled WGS sequence"/>
</dbReference>
<organism evidence="3 4">
    <name type="scientific">Pristionchus pacificus</name>
    <name type="common">Parasitic nematode worm</name>
    <dbReference type="NCBI Taxonomy" id="54126"/>
    <lineage>
        <taxon>Eukaryota</taxon>
        <taxon>Metazoa</taxon>
        <taxon>Ecdysozoa</taxon>
        <taxon>Nematoda</taxon>
        <taxon>Chromadorea</taxon>
        <taxon>Rhabditida</taxon>
        <taxon>Rhabditina</taxon>
        <taxon>Diplogasteromorpha</taxon>
        <taxon>Diplogasteroidea</taxon>
        <taxon>Neodiplogasteridae</taxon>
        <taxon>Pristionchus</taxon>
    </lineage>
</organism>
<reference evidence="3" key="2">
    <citation type="submission" date="2022-06" db="UniProtKB">
        <authorList>
            <consortium name="EnsemblMetazoa"/>
        </authorList>
    </citation>
    <scope>IDENTIFICATION</scope>
    <source>
        <strain evidence="3">PS312</strain>
    </source>
</reference>
<evidence type="ECO:0000256" key="1">
    <source>
        <dbReference type="SAM" id="MobiDB-lite"/>
    </source>
</evidence>
<keyword evidence="2" id="KW-0732">Signal</keyword>
<evidence type="ECO:0000313" key="4">
    <source>
        <dbReference type="Proteomes" id="UP000005239"/>
    </source>
</evidence>
<sequence>MKLLLALSASLLLVAIAAAHDHAEHAKLSPEAQALDEKIHAIHETEKEVNAANKAIDALLAGASESVKKELESVHHKREKREGHKSHNNGKRHRRTTPKA</sequence>
<evidence type="ECO:0000313" key="3">
    <source>
        <dbReference type="EnsemblMetazoa" id="PPA02043.1"/>
    </source>
</evidence>
<feature type="signal peptide" evidence="2">
    <location>
        <begin position="1"/>
        <end position="19"/>
    </location>
</feature>
<accession>A0A8R1U5Q2</accession>
<reference evidence="4" key="1">
    <citation type="journal article" date="2008" name="Nat. Genet.">
        <title>The Pristionchus pacificus genome provides a unique perspective on nematode lifestyle and parasitism.</title>
        <authorList>
            <person name="Dieterich C."/>
            <person name="Clifton S.W."/>
            <person name="Schuster L.N."/>
            <person name="Chinwalla A."/>
            <person name="Delehaunty K."/>
            <person name="Dinkelacker I."/>
            <person name="Fulton L."/>
            <person name="Fulton R."/>
            <person name="Godfrey J."/>
            <person name="Minx P."/>
            <person name="Mitreva M."/>
            <person name="Roeseler W."/>
            <person name="Tian H."/>
            <person name="Witte H."/>
            <person name="Yang S.P."/>
            <person name="Wilson R.K."/>
            <person name="Sommer R.J."/>
        </authorList>
    </citation>
    <scope>NUCLEOTIDE SEQUENCE [LARGE SCALE GENOMIC DNA]</scope>
    <source>
        <strain evidence="4">PS312</strain>
    </source>
</reference>
<keyword evidence="4" id="KW-1185">Reference proteome</keyword>
<name>A0A454Y1T0_PRIPA</name>
<accession>A0A454Y1T0</accession>
<evidence type="ECO:0000256" key="2">
    <source>
        <dbReference type="SAM" id="SignalP"/>
    </source>
</evidence>
<protein>
    <submittedName>
        <fullName evidence="3">Uncharacterized protein</fullName>
    </submittedName>
</protein>
<dbReference type="AlphaFoldDB" id="A0A454Y1T0"/>
<gene>
    <name evidence="3" type="primary">WBGene00091597</name>
</gene>
<dbReference type="EnsemblMetazoa" id="PPA02043.1">
    <property type="protein sequence ID" value="PPA02043.1"/>
    <property type="gene ID" value="WBGene00091597"/>
</dbReference>
<feature type="region of interest" description="Disordered" evidence="1">
    <location>
        <begin position="67"/>
        <end position="100"/>
    </location>
</feature>
<feature type="chain" id="PRO_5043478719" evidence="2">
    <location>
        <begin position="20"/>
        <end position="100"/>
    </location>
</feature>